<evidence type="ECO:0000313" key="6">
    <source>
        <dbReference type="EMBL" id="GAA4389412.1"/>
    </source>
</evidence>
<dbReference type="EC" id="2.7.1.24" evidence="3 4"/>
<gene>
    <name evidence="3 6" type="primary">coaE</name>
    <name evidence="6" type="ORF">GCM10023167_15160</name>
</gene>
<dbReference type="EMBL" id="BAABGL010000006">
    <property type="protein sequence ID" value="GAA4389412.1"/>
    <property type="molecule type" value="Genomic_DNA"/>
</dbReference>
<comment type="function">
    <text evidence="3">Catalyzes the phosphorylation of the 3'-hydroxyl group of dephosphocoenzyme A to form coenzyme A.</text>
</comment>
<dbReference type="PANTHER" id="PTHR10695">
    <property type="entry name" value="DEPHOSPHO-COA KINASE-RELATED"/>
    <property type="match status" value="1"/>
</dbReference>
<feature type="compositionally biased region" description="Basic and acidic residues" evidence="5">
    <location>
        <begin position="305"/>
        <end position="322"/>
    </location>
</feature>
<dbReference type="InterPro" id="IPR027417">
    <property type="entry name" value="P-loop_NTPase"/>
</dbReference>
<evidence type="ECO:0000313" key="7">
    <source>
        <dbReference type="Proteomes" id="UP001500642"/>
    </source>
</evidence>
<dbReference type="Proteomes" id="UP001500642">
    <property type="component" value="Unassembled WGS sequence"/>
</dbReference>
<keyword evidence="2 3" id="KW-0067">ATP-binding</keyword>
<dbReference type="CDD" id="cd02022">
    <property type="entry name" value="DPCK"/>
    <property type="match status" value="1"/>
</dbReference>
<evidence type="ECO:0000256" key="5">
    <source>
        <dbReference type="SAM" id="MobiDB-lite"/>
    </source>
</evidence>
<comment type="pathway">
    <text evidence="3">Cofactor biosynthesis; coenzyme A biosynthesis; CoA from (R)-pantothenate: step 5/5.</text>
</comment>
<proteinExistence type="inferred from homology"/>
<feature type="compositionally biased region" description="Low complexity" evidence="5">
    <location>
        <begin position="276"/>
        <end position="292"/>
    </location>
</feature>
<keyword evidence="3 6" id="KW-0418">Kinase</keyword>
<comment type="caution">
    <text evidence="6">The sequence shown here is derived from an EMBL/GenBank/DDBJ whole genome shotgun (WGS) entry which is preliminary data.</text>
</comment>
<dbReference type="PANTHER" id="PTHR10695:SF46">
    <property type="entry name" value="BIFUNCTIONAL COENZYME A SYNTHASE-RELATED"/>
    <property type="match status" value="1"/>
</dbReference>
<feature type="binding site" evidence="3">
    <location>
        <begin position="11"/>
        <end position="16"/>
    </location>
    <ligand>
        <name>ATP</name>
        <dbReference type="ChEBI" id="CHEBI:30616"/>
    </ligand>
</feature>
<reference evidence="7" key="1">
    <citation type="journal article" date="2019" name="Int. J. Syst. Evol. Microbiol.">
        <title>The Global Catalogue of Microorganisms (GCM) 10K type strain sequencing project: providing services to taxonomists for standard genome sequencing and annotation.</title>
        <authorList>
            <consortium name="The Broad Institute Genomics Platform"/>
            <consortium name="The Broad Institute Genome Sequencing Center for Infectious Disease"/>
            <person name="Wu L."/>
            <person name="Ma J."/>
        </authorList>
    </citation>
    <scope>NUCLEOTIDE SEQUENCE [LARGE SCALE GENOMIC DNA]</scope>
    <source>
        <strain evidence="7">JCM 17808</strain>
    </source>
</reference>
<name>A0ABP8JED6_9MICO</name>
<dbReference type="RefSeq" id="WP_137319780.1">
    <property type="nucleotide sequence ID" value="NZ_BAABGL010000006.1"/>
</dbReference>
<dbReference type="PROSITE" id="PS51219">
    <property type="entry name" value="DPCK"/>
    <property type="match status" value="1"/>
</dbReference>
<comment type="similarity">
    <text evidence="3">Belongs to the CoaE family.</text>
</comment>
<keyword evidence="7" id="KW-1185">Reference proteome</keyword>
<dbReference type="Pfam" id="PF01121">
    <property type="entry name" value="CoaE"/>
    <property type="match status" value="1"/>
</dbReference>
<dbReference type="Gene3D" id="3.40.50.300">
    <property type="entry name" value="P-loop containing nucleotide triphosphate hydrolases"/>
    <property type="match status" value="1"/>
</dbReference>
<keyword evidence="3" id="KW-0173">Coenzyme A biosynthesis</keyword>
<dbReference type="GO" id="GO:0016301">
    <property type="term" value="F:kinase activity"/>
    <property type="evidence" value="ECO:0007669"/>
    <property type="project" value="UniProtKB-KW"/>
</dbReference>
<dbReference type="InterPro" id="IPR001977">
    <property type="entry name" value="Depp_CoAkinase"/>
</dbReference>
<dbReference type="NCBIfam" id="TIGR00152">
    <property type="entry name" value="dephospho-CoA kinase"/>
    <property type="match status" value="1"/>
</dbReference>
<protein>
    <recommendedName>
        <fullName evidence="3 4">Dephospho-CoA kinase</fullName>
        <ecNumber evidence="3 4">2.7.1.24</ecNumber>
    </recommendedName>
    <alternativeName>
        <fullName evidence="3">Dephosphocoenzyme A kinase</fullName>
    </alternativeName>
</protein>
<evidence type="ECO:0000256" key="4">
    <source>
        <dbReference type="NCBIfam" id="TIGR00152"/>
    </source>
</evidence>
<feature type="region of interest" description="Disordered" evidence="5">
    <location>
        <begin position="276"/>
        <end position="322"/>
    </location>
</feature>
<dbReference type="NCBIfam" id="NF002879">
    <property type="entry name" value="PRK03333.1"/>
    <property type="match status" value="1"/>
</dbReference>
<accession>A0ABP8JED6</accession>
<keyword evidence="3" id="KW-0808">Transferase</keyword>
<keyword evidence="3" id="KW-0963">Cytoplasm</keyword>
<keyword evidence="1 3" id="KW-0547">Nucleotide-binding</keyword>
<dbReference type="SUPFAM" id="SSF52540">
    <property type="entry name" value="P-loop containing nucleoside triphosphate hydrolases"/>
    <property type="match status" value="1"/>
</dbReference>
<evidence type="ECO:0000256" key="3">
    <source>
        <dbReference type="HAMAP-Rule" id="MF_00376"/>
    </source>
</evidence>
<dbReference type="HAMAP" id="MF_00376">
    <property type="entry name" value="Dephospho_CoA_kinase"/>
    <property type="match status" value="1"/>
</dbReference>
<sequence length="322" mass="33620">MLLIGLTGGIGAGKSTVARVLEQAGAAIVDADAIAREVVAPGAPALQELTAAFGPDILTDEGALDRPALAALAFADPESTRRLNAIMHPAIGERTAERVRAHADRELVVHDVPLLVENGMSPRYHLALLVDVPAAERLERLVGSRGMDRADAERRIAAQASDADRYRACDVVIDNAGEQAATAAAVERLVDERLLPFSRNLAAARPAPREQAARNGAPEGPRERAWAVERLTARIRHACAEAGVEIESVERTDDAAAGAIALTAVPGAGESEERFGAALGAAGFPPVPAGAAETPGQQSARSLHRSADPGRPADVELSRAMR</sequence>
<comment type="subcellular location">
    <subcellularLocation>
        <location evidence="3">Cytoplasm</location>
    </subcellularLocation>
</comment>
<evidence type="ECO:0000256" key="1">
    <source>
        <dbReference type="ARBA" id="ARBA00022741"/>
    </source>
</evidence>
<organism evidence="6 7">
    <name type="scientific">Brevibacterium pityocampae</name>
    <dbReference type="NCBI Taxonomy" id="506594"/>
    <lineage>
        <taxon>Bacteria</taxon>
        <taxon>Bacillati</taxon>
        <taxon>Actinomycetota</taxon>
        <taxon>Actinomycetes</taxon>
        <taxon>Micrococcales</taxon>
        <taxon>Brevibacteriaceae</taxon>
        <taxon>Brevibacterium</taxon>
    </lineage>
</organism>
<evidence type="ECO:0000256" key="2">
    <source>
        <dbReference type="ARBA" id="ARBA00022840"/>
    </source>
</evidence>
<comment type="catalytic activity">
    <reaction evidence="3">
        <text>3'-dephospho-CoA + ATP = ADP + CoA + H(+)</text>
        <dbReference type="Rhea" id="RHEA:18245"/>
        <dbReference type="ChEBI" id="CHEBI:15378"/>
        <dbReference type="ChEBI" id="CHEBI:30616"/>
        <dbReference type="ChEBI" id="CHEBI:57287"/>
        <dbReference type="ChEBI" id="CHEBI:57328"/>
        <dbReference type="ChEBI" id="CHEBI:456216"/>
        <dbReference type="EC" id="2.7.1.24"/>
    </reaction>
</comment>